<keyword evidence="6" id="KW-0560">Oxidoreductase</keyword>
<dbReference type="GO" id="GO:0046654">
    <property type="term" value="P:tetrahydrofolate biosynthetic process"/>
    <property type="evidence" value="ECO:0007669"/>
    <property type="project" value="InterPro"/>
</dbReference>
<evidence type="ECO:0000256" key="3">
    <source>
        <dbReference type="ARBA" id="ARBA00018886"/>
    </source>
</evidence>
<name>U4L4W9_PYROM</name>
<evidence type="ECO:0000256" key="4">
    <source>
        <dbReference type="ARBA" id="ARBA00022563"/>
    </source>
</evidence>
<evidence type="ECO:0000259" key="7">
    <source>
        <dbReference type="PROSITE" id="PS51330"/>
    </source>
</evidence>
<dbReference type="GO" id="GO:0004146">
    <property type="term" value="F:dihydrofolate reductase activity"/>
    <property type="evidence" value="ECO:0007669"/>
    <property type="project" value="UniProtKB-EC"/>
</dbReference>
<dbReference type="OMA" id="IMNDFEC"/>
<evidence type="ECO:0000256" key="1">
    <source>
        <dbReference type="ARBA" id="ARBA00004903"/>
    </source>
</evidence>
<dbReference type="InterPro" id="IPR001796">
    <property type="entry name" value="DHFR_dom"/>
</dbReference>
<evidence type="ECO:0000256" key="5">
    <source>
        <dbReference type="ARBA" id="ARBA00022857"/>
    </source>
</evidence>
<proteinExistence type="predicted"/>
<dbReference type="EMBL" id="HF935234">
    <property type="protein sequence ID" value="CCX05090.1"/>
    <property type="molecule type" value="Genomic_DNA"/>
</dbReference>
<evidence type="ECO:0000256" key="2">
    <source>
        <dbReference type="ARBA" id="ARBA00012856"/>
    </source>
</evidence>
<evidence type="ECO:0000313" key="8">
    <source>
        <dbReference type="EMBL" id="CCX05090.1"/>
    </source>
</evidence>
<evidence type="ECO:0000313" key="9">
    <source>
        <dbReference type="Proteomes" id="UP000018144"/>
    </source>
</evidence>
<organism evidence="8 9">
    <name type="scientific">Pyronema omphalodes (strain CBS 100304)</name>
    <name type="common">Pyronema confluens</name>
    <dbReference type="NCBI Taxonomy" id="1076935"/>
    <lineage>
        <taxon>Eukaryota</taxon>
        <taxon>Fungi</taxon>
        <taxon>Dikarya</taxon>
        <taxon>Ascomycota</taxon>
        <taxon>Pezizomycotina</taxon>
        <taxon>Pezizomycetes</taxon>
        <taxon>Pezizales</taxon>
        <taxon>Pyronemataceae</taxon>
        <taxon>Pyronema</taxon>
    </lineage>
</organism>
<dbReference type="PANTHER" id="PTHR48069:SF3">
    <property type="entry name" value="DIHYDROFOLATE REDUCTASE"/>
    <property type="match status" value="1"/>
</dbReference>
<dbReference type="AlphaFoldDB" id="U4L4W9"/>
<dbReference type="CDD" id="cd00209">
    <property type="entry name" value="DHFR"/>
    <property type="match status" value="1"/>
</dbReference>
<dbReference type="GO" id="GO:0046655">
    <property type="term" value="P:folic acid metabolic process"/>
    <property type="evidence" value="ECO:0007669"/>
    <property type="project" value="TreeGrafter"/>
</dbReference>
<dbReference type="Pfam" id="PF00186">
    <property type="entry name" value="DHFR_1"/>
    <property type="match status" value="1"/>
</dbReference>
<dbReference type="GO" id="GO:0006730">
    <property type="term" value="P:one-carbon metabolic process"/>
    <property type="evidence" value="ECO:0007669"/>
    <property type="project" value="UniProtKB-KW"/>
</dbReference>
<dbReference type="GO" id="GO:0005739">
    <property type="term" value="C:mitochondrion"/>
    <property type="evidence" value="ECO:0007669"/>
    <property type="project" value="TreeGrafter"/>
</dbReference>
<keyword evidence="9" id="KW-1185">Reference proteome</keyword>
<dbReference type="InterPro" id="IPR024072">
    <property type="entry name" value="DHFR-like_dom_sf"/>
</dbReference>
<dbReference type="STRING" id="1076935.U4L4W9"/>
<dbReference type="Gene3D" id="3.40.430.10">
    <property type="entry name" value="Dihydrofolate Reductase, subunit A"/>
    <property type="match status" value="1"/>
</dbReference>
<dbReference type="OrthoDB" id="414698at2759"/>
<dbReference type="EC" id="1.5.1.3" evidence="2"/>
<dbReference type="PROSITE" id="PS51330">
    <property type="entry name" value="DHFR_2"/>
    <property type="match status" value="1"/>
</dbReference>
<keyword evidence="5" id="KW-0521">NADP</keyword>
<protein>
    <recommendedName>
        <fullName evidence="3">Dihydrofolate reductase</fullName>
        <ecNumber evidence="2">1.5.1.3</ecNumber>
    </recommendedName>
</protein>
<sequence>MGRKTWLSIPPRFRPLPDRLNVVLSRDTSLDLGENVITATSFDDALQKLAERDVGRVYVIGGGEIYKTALQHPATENVLLTRIFSPFDCDTFFPALDGWEEAGREKLSEFVGERVEEGNQKEGDVEFKYELWQKKSN</sequence>
<comment type="pathway">
    <text evidence="1">Cofactor biosynthesis; tetrahydrofolate biosynthesis; 5,6,7,8-tetrahydrofolate from 7,8-dihydrofolate: step 1/1.</text>
</comment>
<feature type="domain" description="DHFR" evidence="7">
    <location>
        <begin position="1"/>
        <end position="134"/>
    </location>
</feature>
<dbReference type="eggNOG" id="KOG1324">
    <property type="taxonomic scope" value="Eukaryota"/>
</dbReference>
<dbReference type="GO" id="GO:0050661">
    <property type="term" value="F:NADP binding"/>
    <property type="evidence" value="ECO:0007669"/>
    <property type="project" value="InterPro"/>
</dbReference>
<dbReference type="InterPro" id="IPR012259">
    <property type="entry name" value="DHFR"/>
</dbReference>
<accession>U4L4W9</accession>
<dbReference type="PANTHER" id="PTHR48069">
    <property type="entry name" value="DIHYDROFOLATE REDUCTASE"/>
    <property type="match status" value="1"/>
</dbReference>
<evidence type="ECO:0000256" key="6">
    <source>
        <dbReference type="ARBA" id="ARBA00023002"/>
    </source>
</evidence>
<reference evidence="8 9" key="1">
    <citation type="journal article" date="2013" name="PLoS Genet.">
        <title>The genome and development-dependent transcriptomes of Pyronema confluens: a window into fungal evolution.</title>
        <authorList>
            <person name="Traeger S."/>
            <person name="Altegoer F."/>
            <person name="Freitag M."/>
            <person name="Gabaldon T."/>
            <person name="Kempken F."/>
            <person name="Kumar A."/>
            <person name="Marcet-Houben M."/>
            <person name="Poggeler S."/>
            <person name="Stajich J.E."/>
            <person name="Nowrousian M."/>
        </authorList>
    </citation>
    <scope>NUCLEOTIDE SEQUENCE [LARGE SCALE GENOMIC DNA]</scope>
    <source>
        <strain evidence="9">CBS 100304</strain>
        <tissue evidence="8">Vegetative mycelium</tissue>
    </source>
</reference>
<dbReference type="Proteomes" id="UP000018144">
    <property type="component" value="Unassembled WGS sequence"/>
</dbReference>
<keyword evidence="4" id="KW-0554">One-carbon metabolism</keyword>
<dbReference type="GO" id="GO:0046452">
    <property type="term" value="P:dihydrofolate metabolic process"/>
    <property type="evidence" value="ECO:0007669"/>
    <property type="project" value="TreeGrafter"/>
</dbReference>
<dbReference type="SUPFAM" id="SSF53597">
    <property type="entry name" value="Dihydrofolate reductase-like"/>
    <property type="match status" value="1"/>
</dbReference>
<gene>
    <name evidence="8" type="ORF">PCON_04677</name>
</gene>